<dbReference type="InterPro" id="IPR045119">
    <property type="entry name" value="SUN1-5"/>
</dbReference>
<gene>
    <name evidence="8" type="ORF">CesoFtcFv8_012790</name>
</gene>
<evidence type="ECO:0000313" key="8">
    <source>
        <dbReference type="EMBL" id="KAK5892408.1"/>
    </source>
</evidence>
<evidence type="ECO:0000256" key="4">
    <source>
        <dbReference type="ARBA" id="ARBA00023136"/>
    </source>
</evidence>
<dbReference type="PANTHER" id="PTHR12911">
    <property type="entry name" value="SAD1/UNC-84-LIKE PROTEIN-RELATED"/>
    <property type="match status" value="1"/>
</dbReference>
<evidence type="ECO:0000256" key="3">
    <source>
        <dbReference type="ARBA" id="ARBA00022989"/>
    </source>
</evidence>
<accession>A0AAN8BZL1</accession>
<dbReference type="Gene3D" id="2.60.120.260">
    <property type="entry name" value="Galactose-binding domain-like"/>
    <property type="match status" value="1"/>
</dbReference>
<dbReference type="GO" id="GO:0034993">
    <property type="term" value="C:meiotic nuclear membrane microtubule tethering complex"/>
    <property type="evidence" value="ECO:0007669"/>
    <property type="project" value="TreeGrafter"/>
</dbReference>
<dbReference type="PROSITE" id="PS51469">
    <property type="entry name" value="SUN"/>
    <property type="match status" value="1"/>
</dbReference>
<evidence type="ECO:0000256" key="6">
    <source>
        <dbReference type="SAM" id="Phobius"/>
    </source>
</evidence>
<comment type="caution">
    <text evidence="8">The sequence shown here is derived from an EMBL/GenBank/DDBJ whole genome shotgun (WGS) entry which is preliminary data.</text>
</comment>
<feature type="compositionally biased region" description="Polar residues" evidence="5">
    <location>
        <begin position="106"/>
        <end position="125"/>
    </location>
</feature>
<feature type="transmembrane region" description="Helical" evidence="6">
    <location>
        <begin position="149"/>
        <end position="169"/>
    </location>
</feature>
<protein>
    <recommendedName>
        <fullName evidence="7">SUN domain-containing protein</fullName>
    </recommendedName>
</protein>
<dbReference type="GO" id="GO:0043495">
    <property type="term" value="F:protein-membrane adaptor activity"/>
    <property type="evidence" value="ECO:0007669"/>
    <property type="project" value="TreeGrafter"/>
</dbReference>
<evidence type="ECO:0000256" key="1">
    <source>
        <dbReference type="ARBA" id="ARBA00004540"/>
    </source>
</evidence>
<dbReference type="Proteomes" id="UP001335648">
    <property type="component" value="Unassembled WGS sequence"/>
</dbReference>
<proteinExistence type="predicted"/>
<dbReference type="PANTHER" id="PTHR12911:SF22">
    <property type="entry name" value="SUN DOMAIN-CONTAINING PROTEIN 2"/>
    <property type="match status" value="1"/>
</dbReference>
<dbReference type="InterPro" id="IPR012919">
    <property type="entry name" value="SUN_dom"/>
</dbReference>
<keyword evidence="9" id="KW-1185">Reference proteome</keyword>
<dbReference type="GO" id="GO:0005637">
    <property type="term" value="C:nuclear inner membrane"/>
    <property type="evidence" value="ECO:0007669"/>
    <property type="project" value="UniProtKB-SubCell"/>
</dbReference>
<dbReference type="AlphaFoldDB" id="A0AAN8BZL1"/>
<evidence type="ECO:0000256" key="2">
    <source>
        <dbReference type="ARBA" id="ARBA00022692"/>
    </source>
</evidence>
<evidence type="ECO:0000313" key="9">
    <source>
        <dbReference type="Proteomes" id="UP001335648"/>
    </source>
</evidence>
<feature type="region of interest" description="Disordered" evidence="5">
    <location>
        <begin position="106"/>
        <end position="140"/>
    </location>
</feature>
<feature type="region of interest" description="Disordered" evidence="5">
    <location>
        <begin position="422"/>
        <end position="442"/>
    </location>
</feature>
<dbReference type="Pfam" id="PF07738">
    <property type="entry name" value="Sad1_UNC"/>
    <property type="match status" value="1"/>
</dbReference>
<evidence type="ECO:0000259" key="7">
    <source>
        <dbReference type="PROSITE" id="PS51469"/>
    </source>
</evidence>
<name>A0AAN8BZL1_9TELE</name>
<dbReference type="EMBL" id="JAULUE010002055">
    <property type="protein sequence ID" value="KAK5892408.1"/>
    <property type="molecule type" value="Genomic_DNA"/>
</dbReference>
<comment type="subcellular location">
    <subcellularLocation>
        <location evidence="1">Nucleus inner membrane</location>
    </subcellularLocation>
</comment>
<evidence type="ECO:0000256" key="5">
    <source>
        <dbReference type="SAM" id="MobiDB-lite"/>
    </source>
</evidence>
<reference evidence="8 9" key="1">
    <citation type="journal article" date="2023" name="Mol. Biol. Evol.">
        <title>Genomics of Secondarily Temperate Adaptation in the Only Non-Antarctic Icefish.</title>
        <authorList>
            <person name="Rivera-Colon A.G."/>
            <person name="Rayamajhi N."/>
            <person name="Minhas B.F."/>
            <person name="Madrigal G."/>
            <person name="Bilyk K.T."/>
            <person name="Yoon V."/>
            <person name="Hune M."/>
            <person name="Gregory S."/>
            <person name="Cheng C.H.C."/>
            <person name="Catchen J.M."/>
        </authorList>
    </citation>
    <scope>NUCLEOTIDE SEQUENCE [LARGE SCALE GENOMIC DNA]</scope>
    <source>
        <strain evidence="8">JC2023a</strain>
    </source>
</reference>
<organism evidence="8 9">
    <name type="scientific">Champsocephalus esox</name>
    <name type="common">pike icefish</name>
    <dbReference type="NCBI Taxonomy" id="159716"/>
    <lineage>
        <taxon>Eukaryota</taxon>
        <taxon>Metazoa</taxon>
        <taxon>Chordata</taxon>
        <taxon>Craniata</taxon>
        <taxon>Vertebrata</taxon>
        <taxon>Euteleostomi</taxon>
        <taxon>Actinopterygii</taxon>
        <taxon>Neopterygii</taxon>
        <taxon>Teleostei</taxon>
        <taxon>Neoteleostei</taxon>
        <taxon>Acanthomorphata</taxon>
        <taxon>Eupercaria</taxon>
        <taxon>Perciformes</taxon>
        <taxon>Notothenioidei</taxon>
        <taxon>Channichthyidae</taxon>
        <taxon>Champsocephalus</taxon>
    </lineage>
</organism>
<keyword evidence="3 6" id="KW-1133">Transmembrane helix</keyword>
<keyword evidence="2 6" id="KW-0812">Transmembrane</keyword>
<feature type="compositionally biased region" description="Basic residues" evidence="5">
    <location>
        <begin position="430"/>
        <end position="442"/>
    </location>
</feature>
<sequence length="442" mass="50233">MLLQPTTKGNSRVLEGKLIHQTAVMPRRSTRLDSQGYYDNEGQPIICYKEHLNRVFHSRCWRSSSCRSRAESTSYLEIHTTSTRNIHNNIITNMDKNIKSYKDSMQMSDYDSESNTNRPSNSNAIGDSYRNDVNNTSSNRHRNSRFSTIFNHNVFYILFCIIVLCFGFACREKFLLNKLNKETMTNFESQVNTLREEILRLNKVLNSLQPVADTMPNFALESQVNTLSEEILRLNKFLNSLQPVADTMPNFALRSQEARVLLDRSSQTYSKKGGCAYLFEFFCKRPVHPRTVLQGGSPRAVGRCWPFEGGQGHLFIALSHPVYISHVTLGHISKNLSPTGTIPSAPKTFSVYGMNTLDDKETYLGTSLFDQDGDATQTFELPDHGTGVFKYVKLQVESNWGHPDYTCLYNFRVHGKLAEVTDSSSSKAGSNKKHNHFKKSGR</sequence>
<keyword evidence="4 6" id="KW-0472">Membrane</keyword>
<feature type="domain" description="SUN" evidence="7">
    <location>
        <begin position="257"/>
        <end position="418"/>
    </location>
</feature>